<evidence type="ECO:0000313" key="7">
    <source>
        <dbReference type="EMBL" id="EDW30683.1"/>
    </source>
</evidence>
<protein>
    <submittedName>
        <fullName evidence="7">GL26921</fullName>
    </submittedName>
</protein>
<dbReference type="GO" id="GO:0016020">
    <property type="term" value="C:membrane"/>
    <property type="evidence" value="ECO:0007669"/>
    <property type="project" value="UniProtKB-SubCell"/>
</dbReference>
<dbReference type="PANTHER" id="PTHR11266:SF8">
    <property type="entry name" value="MPV17-LIKE PROTEIN 2"/>
    <property type="match status" value="1"/>
</dbReference>
<feature type="transmembrane region" description="Helical" evidence="6">
    <location>
        <begin position="70"/>
        <end position="89"/>
    </location>
</feature>
<dbReference type="EMBL" id="CH479204">
    <property type="protein sequence ID" value="EDW30683.1"/>
    <property type="molecule type" value="Genomic_DNA"/>
</dbReference>
<feature type="transmembrane region" description="Helical" evidence="6">
    <location>
        <begin position="187"/>
        <end position="205"/>
    </location>
</feature>
<feature type="transmembrane region" description="Helical" evidence="6">
    <location>
        <begin position="146"/>
        <end position="167"/>
    </location>
</feature>
<feature type="transmembrane region" description="Helical" evidence="6">
    <location>
        <begin position="109"/>
        <end position="126"/>
    </location>
</feature>
<dbReference type="KEGG" id="dpe:6600071"/>
<evidence type="ECO:0000256" key="4">
    <source>
        <dbReference type="ARBA" id="ARBA00022989"/>
    </source>
</evidence>
<comment type="subcellular location">
    <subcellularLocation>
        <location evidence="1">Membrane</location>
        <topology evidence="1">Multi-pass membrane protein</topology>
    </subcellularLocation>
</comment>
<evidence type="ECO:0000313" key="8">
    <source>
        <dbReference type="Proteomes" id="UP000008744"/>
    </source>
</evidence>
<dbReference type="GO" id="GO:0005739">
    <property type="term" value="C:mitochondrion"/>
    <property type="evidence" value="ECO:0007669"/>
    <property type="project" value="TreeGrafter"/>
</dbReference>
<keyword evidence="4 6" id="KW-1133">Transmembrane helix</keyword>
<dbReference type="Pfam" id="PF04117">
    <property type="entry name" value="Mpv17_PMP22"/>
    <property type="match status" value="1"/>
</dbReference>
<dbReference type="OMA" id="IICHYWY"/>
<keyword evidence="8" id="KW-1185">Reference proteome</keyword>
<dbReference type="Proteomes" id="UP000008744">
    <property type="component" value="Unassembled WGS sequence"/>
</dbReference>
<keyword evidence="3 6" id="KW-0812">Transmembrane</keyword>
<organism evidence="8">
    <name type="scientific">Drosophila persimilis</name>
    <name type="common">Fruit fly</name>
    <dbReference type="NCBI Taxonomy" id="7234"/>
    <lineage>
        <taxon>Eukaryota</taxon>
        <taxon>Metazoa</taxon>
        <taxon>Ecdysozoa</taxon>
        <taxon>Arthropoda</taxon>
        <taxon>Hexapoda</taxon>
        <taxon>Insecta</taxon>
        <taxon>Pterygota</taxon>
        <taxon>Neoptera</taxon>
        <taxon>Endopterygota</taxon>
        <taxon>Diptera</taxon>
        <taxon>Brachycera</taxon>
        <taxon>Muscomorpha</taxon>
        <taxon>Ephydroidea</taxon>
        <taxon>Drosophilidae</taxon>
        <taxon>Drosophila</taxon>
        <taxon>Sophophora</taxon>
    </lineage>
</organism>
<keyword evidence="5 6" id="KW-0472">Membrane</keyword>
<evidence type="ECO:0000256" key="3">
    <source>
        <dbReference type="ARBA" id="ARBA00022692"/>
    </source>
</evidence>
<evidence type="ECO:0000256" key="2">
    <source>
        <dbReference type="ARBA" id="ARBA00006824"/>
    </source>
</evidence>
<dbReference type="HOGENOM" id="CLU_049109_4_1_1"/>
<dbReference type="eggNOG" id="KOG1944">
    <property type="taxonomic scope" value="Eukaryota"/>
</dbReference>
<dbReference type="STRING" id="7234.B4H2W6"/>
<name>B4H2W6_DROPE</name>
<dbReference type="OrthoDB" id="5345392at2759"/>
<evidence type="ECO:0000256" key="1">
    <source>
        <dbReference type="ARBA" id="ARBA00004141"/>
    </source>
</evidence>
<gene>
    <name evidence="7" type="primary">Dper\GL26921</name>
    <name evidence="7" type="ORF">Dper_GL26921</name>
</gene>
<dbReference type="GO" id="GO:0061668">
    <property type="term" value="P:mitochondrial ribosome assembly"/>
    <property type="evidence" value="ECO:0007669"/>
    <property type="project" value="TreeGrafter"/>
</dbReference>
<dbReference type="PANTHER" id="PTHR11266">
    <property type="entry name" value="PEROXISOMAL MEMBRANE PROTEIN 2, PXMP2 MPV17"/>
    <property type="match status" value="1"/>
</dbReference>
<dbReference type="AlphaFoldDB" id="B4H2W6"/>
<evidence type="ECO:0000256" key="5">
    <source>
        <dbReference type="ARBA" id="ARBA00023136"/>
    </source>
</evidence>
<sequence length="239" mass="27331">MQSLRCQARILFSTAASSGRLIRLNLLRNVATDSGTGTGSGTGSGSGFRSRAKLMQKLREWHARAFSNRFLLFTNVGISLTLSCLGDVMEQHLEIYSGEIERFDSLRTSHMATSGVTVGIICHFWYKMLDKRMPGRSMRVVAKKIVLDQLICSPVYISVFFVTLGLLEQKDKHEVWDEIKDKAWKLYAAEWTVWPAAQFINFYWIPTHYRIFYDNIISLGYDVLTSKVKHTKSHIKKIP</sequence>
<accession>B4H2W6</accession>
<comment type="similarity">
    <text evidence="2 6">Belongs to the peroxisomal membrane protein PXMP2/4 family.</text>
</comment>
<dbReference type="PhylomeDB" id="B4H2W6"/>
<proteinExistence type="inferred from homology"/>
<dbReference type="InterPro" id="IPR007248">
    <property type="entry name" value="Mpv17_PMP22"/>
</dbReference>
<reference evidence="7 8" key="1">
    <citation type="journal article" date="2007" name="Nature">
        <title>Evolution of genes and genomes on the Drosophila phylogeny.</title>
        <authorList>
            <consortium name="Drosophila 12 Genomes Consortium"/>
            <person name="Clark A.G."/>
            <person name="Eisen M.B."/>
            <person name="Smith D.R."/>
            <person name="Bergman C.M."/>
            <person name="Oliver B."/>
            <person name="Markow T.A."/>
            <person name="Kaufman T.C."/>
            <person name="Kellis M."/>
            <person name="Gelbart W."/>
            <person name="Iyer V.N."/>
            <person name="Pollard D.A."/>
            <person name="Sackton T.B."/>
            <person name="Larracuente A.M."/>
            <person name="Singh N.D."/>
            <person name="Abad J.P."/>
            <person name="Abt D.N."/>
            <person name="Adryan B."/>
            <person name="Aguade M."/>
            <person name="Akashi H."/>
            <person name="Anderson W.W."/>
            <person name="Aquadro C.F."/>
            <person name="Ardell D.H."/>
            <person name="Arguello R."/>
            <person name="Artieri C.G."/>
            <person name="Barbash D.A."/>
            <person name="Barker D."/>
            <person name="Barsanti P."/>
            <person name="Batterham P."/>
            <person name="Batzoglou S."/>
            <person name="Begun D."/>
            <person name="Bhutkar A."/>
            <person name="Blanco E."/>
            <person name="Bosak S.A."/>
            <person name="Bradley R.K."/>
            <person name="Brand A.D."/>
            <person name="Brent M.R."/>
            <person name="Brooks A.N."/>
            <person name="Brown R.H."/>
            <person name="Butlin R.K."/>
            <person name="Caggese C."/>
            <person name="Calvi B.R."/>
            <person name="Bernardo de Carvalho A."/>
            <person name="Caspi A."/>
            <person name="Castrezana S."/>
            <person name="Celniker S.E."/>
            <person name="Chang J.L."/>
            <person name="Chapple C."/>
            <person name="Chatterji S."/>
            <person name="Chinwalla A."/>
            <person name="Civetta A."/>
            <person name="Clifton S.W."/>
            <person name="Comeron J.M."/>
            <person name="Costello J.C."/>
            <person name="Coyne J.A."/>
            <person name="Daub J."/>
            <person name="David R.G."/>
            <person name="Delcher A.L."/>
            <person name="Delehaunty K."/>
            <person name="Do C.B."/>
            <person name="Ebling H."/>
            <person name="Edwards K."/>
            <person name="Eickbush T."/>
            <person name="Evans J.D."/>
            <person name="Filipski A."/>
            <person name="Findeiss S."/>
            <person name="Freyhult E."/>
            <person name="Fulton L."/>
            <person name="Fulton R."/>
            <person name="Garcia A.C."/>
            <person name="Gardiner A."/>
            <person name="Garfield D.A."/>
            <person name="Garvin B.E."/>
            <person name="Gibson G."/>
            <person name="Gilbert D."/>
            <person name="Gnerre S."/>
            <person name="Godfrey J."/>
            <person name="Good R."/>
            <person name="Gotea V."/>
            <person name="Gravely B."/>
            <person name="Greenberg A.J."/>
            <person name="Griffiths-Jones S."/>
            <person name="Gross S."/>
            <person name="Guigo R."/>
            <person name="Gustafson E.A."/>
            <person name="Haerty W."/>
            <person name="Hahn M.W."/>
            <person name="Halligan D.L."/>
            <person name="Halpern A.L."/>
            <person name="Halter G.M."/>
            <person name="Han M.V."/>
            <person name="Heger A."/>
            <person name="Hillier L."/>
            <person name="Hinrichs A.S."/>
            <person name="Holmes I."/>
            <person name="Hoskins R.A."/>
            <person name="Hubisz M.J."/>
            <person name="Hultmark D."/>
            <person name="Huntley M.A."/>
            <person name="Jaffe D.B."/>
            <person name="Jagadeeshan S."/>
            <person name="Jeck W.R."/>
            <person name="Johnson J."/>
            <person name="Jones C.D."/>
            <person name="Jordan W.C."/>
            <person name="Karpen G.H."/>
            <person name="Kataoka E."/>
            <person name="Keightley P.D."/>
            <person name="Kheradpour P."/>
            <person name="Kirkness E.F."/>
            <person name="Koerich L.B."/>
            <person name="Kristiansen K."/>
            <person name="Kudrna D."/>
            <person name="Kulathinal R.J."/>
            <person name="Kumar S."/>
            <person name="Kwok R."/>
            <person name="Lander E."/>
            <person name="Langley C.H."/>
            <person name="Lapoint R."/>
            <person name="Lazzaro B.P."/>
            <person name="Lee S.J."/>
            <person name="Levesque L."/>
            <person name="Li R."/>
            <person name="Lin C.F."/>
            <person name="Lin M.F."/>
            <person name="Lindblad-Toh K."/>
            <person name="Llopart A."/>
            <person name="Long M."/>
            <person name="Low L."/>
            <person name="Lozovsky E."/>
            <person name="Lu J."/>
            <person name="Luo M."/>
            <person name="Machado C.A."/>
            <person name="Makalowski W."/>
            <person name="Marzo M."/>
            <person name="Matsuda M."/>
            <person name="Matzkin L."/>
            <person name="McAllister B."/>
            <person name="McBride C.S."/>
            <person name="McKernan B."/>
            <person name="McKernan K."/>
            <person name="Mendez-Lago M."/>
            <person name="Minx P."/>
            <person name="Mollenhauer M.U."/>
            <person name="Montooth K."/>
            <person name="Mount S.M."/>
            <person name="Mu X."/>
            <person name="Myers E."/>
            <person name="Negre B."/>
            <person name="Newfeld S."/>
            <person name="Nielsen R."/>
            <person name="Noor M.A."/>
            <person name="O'Grady P."/>
            <person name="Pachter L."/>
            <person name="Papaceit M."/>
            <person name="Parisi M.J."/>
            <person name="Parisi M."/>
            <person name="Parts L."/>
            <person name="Pedersen J.S."/>
            <person name="Pesole G."/>
            <person name="Phillippy A.M."/>
            <person name="Ponting C.P."/>
            <person name="Pop M."/>
            <person name="Porcelli D."/>
            <person name="Powell J.R."/>
            <person name="Prohaska S."/>
            <person name="Pruitt K."/>
            <person name="Puig M."/>
            <person name="Quesneville H."/>
            <person name="Ram K.R."/>
            <person name="Rand D."/>
            <person name="Rasmussen M.D."/>
            <person name="Reed L.K."/>
            <person name="Reenan R."/>
            <person name="Reily A."/>
            <person name="Remington K.A."/>
            <person name="Rieger T.T."/>
            <person name="Ritchie M.G."/>
            <person name="Robin C."/>
            <person name="Rogers Y.H."/>
            <person name="Rohde C."/>
            <person name="Rozas J."/>
            <person name="Rubenfield M.J."/>
            <person name="Ruiz A."/>
            <person name="Russo S."/>
            <person name="Salzberg S.L."/>
            <person name="Sanchez-Gracia A."/>
            <person name="Saranga D.J."/>
            <person name="Sato H."/>
            <person name="Schaeffer S.W."/>
            <person name="Schatz M.C."/>
            <person name="Schlenke T."/>
            <person name="Schwartz R."/>
            <person name="Segarra C."/>
            <person name="Singh R.S."/>
            <person name="Sirot L."/>
            <person name="Sirota M."/>
            <person name="Sisneros N.B."/>
            <person name="Smith C.D."/>
            <person name="Smith T.F."/>
            <person name="Spieth J."/>
            <person name="Stage D.E."/>
            <person name="Stark A."/>
            <person name="Stephan W."/>
            <person name="Strausberg R.L."/>
            <person name="Strempel S."/>
            <person name="Sturgill D."/>
            <person name="Sutton G."/>
            <person name="Sutton G.G."/>
            <person name="Tao W."/>
            <person name="Teichmann S."/>
            <person name="Tobari Y.N."/>
            <person name="Tomimura Y."/>
            <person name="Tsolas J.M."/>
            <person name="Valente V.L."/>
            <person name="Venter E."/>
            <person name="Venter J.C."/>
            <person name="Vicario S."/>
            <person name="Vieira F.G."/>
            <person name="Vilella A.J."/>
            <person name="Villasante A."/>
            <person name="Walenz B."/>
            <person name="Wang J."/>
            <person name="Wasserman M."/>
            <person name="Watts T."/>
            <person name="Wilson D."/>
            <person name="Wilson R.K."/>
            <person name="Wing R.A."/>
            <person name="Wolfner M.F."/>
            <person name="Wong A."/>
            <person name="Wong G.K."/>
            <person name="Wu C.I."/>
            <person name="Wu G."/>
            <person name="Yamamoto D."/>
            <person name="Yang H.P."/>
            <person name="Yang S.P."/>
            <person name="Yorke J.A."/>
            <person name="Yoshida K."/>
            <person name="Zdobnov E."/>
            <person name="Zhang P."/>
            <person name="Zhang Y."/>
            <person name="Zimin A.V."/>
            <person name="Baldwin J."/>
            <person name="Abdouelleil A."/>
            <person name="Abdulkadir J."/>
            <person name="Abebe A."/>
            <person name="Abera B."/>
            <person name="Abreu J."/>
            <person name="Acer S.C."/>
            <person name="Aftuck L."/>
            <person name="Alexander A."/>
            <person name="An P."/>
            <person name="Anderson E."/>
            <person name="Anderson S."/>
            <person name="Arachi H."/>
            <person name="Azer M."/>
            <person name="Bachantsang P."/>
            <person name="Barry A."/>
            <person name="Bayul T."/>
            <person name="Berlin A."/>
            <person name="Bessette D."/>
            <person name="Bloom T."/>
            <person name="Blye J."/>
            <person name="Boguslavskiy L."/>
            <person name="Bonnet C."/>
            <person name="Boukhgalter B."/>
            <person name="Bourzgui I."/>
            <person name="Brown A."/>
            <person name="Cahill P."/>
            <person name="Channer S."/>
            <person name="Cheshatsang Y."/>
            <person name="Chuda L."/>
            <person name="Citroen M."/>
            <person name="Collymore A."/>
            <person name="Cooke P."/>
            <person name="Costello M."/>
            <person name="D'Aco K."/>
            <person name="Daza R."/>
            <person name="De Haan G."/>
            <person name="DeGray S."/>
            <person name="DeMaso C."/>
            <person name="Dhargay N."/>
            <person name="Dooley K."/>
            <person name="Dooley E."/>
            <person name="Doricent M."/>
            <person name="Dorje P."/>
            <person name="Dorjee K."/>
            <person name="Dupes A."/>
            <person name="Elong R."/>
            <person name="Falk J."/>
            <person name="Farina A."/>
            <person name="Faro S."/>
            <person name="Ferguson D."/>
            <person name="Fisher S."/>
            <person name="Foley C.D."/>
            <person name="Franke A."/>
            <person name="Friedrich D."/>
            <person name="Gadbois L."/>
            <person name="Gearin G."/>
            <person name="Gearin C.R."/>
            <person name="Giannoukos G."/>
            <person name="Goode T."/>
            <person name="Graham J."/>
            <person name="Grandbois E."/>
            <person name="Grewal S."/>
            <person name="Gyaltsen K."/>
            <person name="Hafez N."/>
            <person name="Hagos B."/>
            <person name="Hall J."/>
            <person name="Henson C."/>
            <person name="Hollinger A."/>
            <person name="Honan T."/>
            <person name="Huard M.D."/>
            <person name="Hughes L."/>
            <person name="Hurhula B."/>
            <person name="Husby M.E."/>
            <person name="Kamat A."/>
            <person name="Kanga B."/>
            <person name="Kashin S."/>
            <person name="Khazanovich D."/>
            <person name="Kisner P."/>
            <person name="Lance K."/>
            <person name="Lara M."/>
            <person name="Lee W."/>
            <person name="Lennon N."/>
            <person name="Letendre F."/>
            <person name="LeVine R."/>
            <person name="Lipovsky A."/>
            <person name="Liu X."/>
            <person name="Liu J."/>
            <person name="Liu S."/>
            <person name="Lokyitsang T."/>
            <person name="Lokyitsang Y."/>
            <person name="Lubonja R."/>
            <person name="Lui A."/>
            <person name="MacDonald P."/>
            <person name="Magnisalis V."/>
            <person name="Maru K."/>
            <person name="Matthews C."/>
            <person name="McCusker W."/>
            <person name="McDonough S."/>
            <person name="Mehta T."/>
            <person name="Meldrim J."/>
            <person name="Meneus L."/>
            <person name="Mihai O."/>
            <person name="Mihalev A."/>
            <person name="Mihova T."/>
            <person name="Mittelman R."/>
            <person name="Mlenga V."/>
            <person name="Montmayeur A."/>
            <person name="Mulrain L."/>
            <person name="Navidi A."/>
            <person name="Naylor J."/>
            <person name="Negash T."/>
            <person name="Nguyen T."/>
            <person name="Nguyen N."/>
            <person name="Nicol R."/>
            <person name="Norbu C."/>
            <person name="Norbu N."/>
            <person name="Novod N."/>
            <person name="O'Neill B."/>
            <person name="Osman S."/>
            <person name="Markiewicz E."/>
            <person name="Oyono O.L."/>
            <person name="Patti C."/>
            <person name="Phunkhang P."/>
            <person name="Pierre F."/>
            <person name="Priest M."/>
            <person name="Raghuraman S."/>
            <person name="Rege F."/>
            <person name="Reyes R."/>
            <person name="Rise C."/>
            <person name="Rogov P."/>
            <person name="Ross K."/>
            <person name="Ryan E."/>
            <person name="Settipalli S."/>
            <person name="Shea T."/>
            <person name="Sherpa N."/>
            <person name="Shi L."/>
            <person name="Shih D."/>
            <person name="Sparrow T."/>
            <person name="Spaulding J."/>
            <person name="Stalker J."/>
            <person name="Stange-Thomann N."/>
            <person name="Stavropoulos S."/>
            <person name="Stone C."/>
            <person name="Strader C."/>
            <person name="Tesfaye S."/>
            <person name="Thomson T."/>
            <person name="Thoulutsang Y."/>
            <person name="Thoulutsang D."/>
            <person name="Topham K."/>
            <person name="Topping I."/>
            <person name="Tsamla T."/>
            <person name="Vassiliev H."/>
            <person name="Vo A."/>
            <person name="Wangchuk T."/>
            <person name="Wangdi T."/>
            <person name="Weiand M."/>
            <person name="Wilkinson J."/>
            <person name="Wilson A."/>
            <person name="Yadav S."/>
            <person name="Young G."/>
            <person name="Yu Q."/>
            <person name="Zembek L."/>
            <person name="Zhong D."/>
            <person name="Zimmer A."/>
            <person name="Zwirko Z."/>
            <person name="Jaffe D.B."/>
            <person name="Alvarez P."/>
            <person name="Brockman W."/>
            <person name="Butler J."/>
            <person name="Chin C."/>
            <person name="Gnerre S."/>
            <person name="Grabherr M."/>
            <person name="Kleber M."/>
            <person name="Mauceli E."/>
            <person name="MacCallum I."/>
        </authorList>
    </citation>
    <scope>NUCLEOTIDE SEQUENCE [LARGE SCALE GENOMIC DNA]</scope>
    <source>
        <strain evidence="8">MSH-3 / Tucson 14011-0111.49</strain>
    </source>
</reference>
<evidence type="ECO:0000256" key="6">
    <source>
        <dbReference type="RuleBase" id="RU363053"/>
    </source>
</evidence>